<protein>
    <submittedName>
        <fullName evidence="3">Nucleoside hydrolase</fullName>
    </submittedName>
</protein>
<keyword evidence="3" id="KW-0378">Hydrolase</keyword>
<proteinExistence type="predicted"/>
<evidence type="ECO:0000256" key="1">
    <source>
        <dbReference type="SAM" id="MobiDB-lite"/>
    </source>
</evidence>
<dbReference type="Gene3D" id="3.90.245.10">
    <property type="entry name" value="Ribonucleoside hydrolase-like"/>
    <property type="match status" value="1"/>
</dbReference>
<evidence type="ECO:0000313" key="3">
    <source>
        <dbReference type="EMBL" id="UGS25738.1"/>
    </source>
</evidence>
<name>A0ABY3RP18_9MICO</name>
<evidence type="ECO:0000313" key="4">
    <source>
        <dbReference type="Proteomes" id="UP001199642"/>
    </source>
</evidence>
<organism evidence="3 4">
    <name type="scientific">Microbacterium resistens</name>
    <dbReference type="NCBI Taxonomy" id="156977"/>
    <lineage>
        <taxon>Bacteria</taxon>
        <taxon>Bacillati</taxon>
        <taxon>Actinomycetota</taxon>
        <taxon>Actinomycetes</taxon>
        <taxon>Micrococcales</taxon>
        <taxon>Microbacteriaceae</taxon>
        <taxon>Microbacterium</taxon>
    </lineage>
</organism>
<reference evidence="3 4" key="1">
    <citation type="submission" date="2023-01" db="EMBL/GenBank/DDBJ databases">
        <title>Characterization of estradiol degrading bacteria Microbacterium sp. MZT7 and reveal degrading genes through genome analysis.</title>
        <authorList>
            <person name="Hao P."/>
            <person name="Gao Y."/>
        </authorList>
    </citation>
    <scope>NUCLEOTIDE SEQUENCE [LARGE SCALE GENOMIC DNA]</scope>
    <source>
        <strain evidence="3 4">MZT7</strain>
    </source>
</reference>
<dbReference type="Proteomes" id="UP001199642">
    <property type="component" value="Chromosome"/>
</dbReference>
<dbReference type="RefSeq" id="WP_231819534.1">
    <property type="nucleotide sequence ID" value="NZ_CP082781.1"/>
</dbReference>
<dbReference type="Pfam" id="PF01156">
    <property type="entry name" value="IU_nuc_hydro"/>
    <property type="match status" value="1"/>
</dbReference>
<keyword evidence="4" id="KW-1185">Reference proteome</keyword>
<dbReference type="SUPFAM" id="SSF53590">
    <property type="entry name" value="Nucleoside hydrolase"/>
    <property type="match status" value="1"/>
</dbReference>
<dbReference type="InterPro" id="IPR001910">
    <property type="entry name" value="Inosine/uridine_hydrolase_dom"/>
</dbReference>
<dbReference type="EMBL" id="CP082781">
    <property type="protein sequence ID" value="UGS25738.1"/>
    <property type="molecule type" value="Genomic_DNA"/>
</dbReference>
<accession>A0ABY3RP18</accession>
<gene>
    <name evidence="3" type="ORF">K8F61_13860</name>
</gene>
<evidence type="ECO:0000259" key="2">
    <source>
        <dbReference type="Pfam" id="PF01156"/>
    </source>
</evidence>
<dbReference type="GO" id="GO:0016787">
    <property type="term" value="F:hydrolase activity"/>
    <property type="evidence" value="ECO:0007669"/>
    <property type="project" value="UniProtKB-KW"/>
</dbReference>
<sequence>MPTPVVVVTDLYLPPEDPGDNFDLLFPFGSGRIDLRAVILDVSIEKRESVREGVIGYPGPRDPGLIPVAQLNALFGTRVLAAVSPFARMRRPDDEMRDVPAFQQEGPELILDTLRRAAEPVHLMSFGSARPIAVAFNRDPDLMREKVARVHFSAGSTTLDYLEWNVYLDPLAARRLVDSGLPIALYPCASAVDCYTPDVHNTVWWLEDLAWIEGMHPVLRRYLLYGLGGEPRIDFLRALDEDPPADAAARVYGRRHAVWETAAWMIASSSSLVRRSDGTHRIVGSEEVRPGDRVIPNELIPARVRTHPSGLYTFEPDDAGDDDVLVFRREDPAEYEAALQEALPALYRGFSPPGWQGSTTGTLRDATPAAYAGPLL</sequence>
<dbReference type="InterPro" id="IPR036452">
    <property type="entry name" value="Ribo_hydro-like"/>
</dbReference>
<feature type="domain" description="Inosine/uridine-preferring nucleoside hydrolase" evidence="2">
    <location>
        <begin position="100"/>
        <end position="192"/>
    </location>
</feature>
<feature type="region of interest" description="Disordered" evidence="1">
    <location>
        <begin position="357"/>
        <end position="376"/>
    </location>
</feature>